<dbReference type="SUPFAM" id="SSF46785">
    <property type="entry name" value="Winged helix' DNA-binding domain"/>
    <property type="match status" value="1"/>
</dbReference>
<feature type="compositionally biased region" description="Acidic residues" evidence="21">
    <location>
        <begin position="380"/>
        <end position="393"/>
    </location>
</feature>
<dbReference type="GO" id="GO:0046872">
    <property type="term" value="F:metal ion binding"/>
    <property type="evidence" value="ECO:0007669"/>
    <property type="project" value="UniProtKB-KW"/>
</dbReference>
<name>A0A7M5X5S5_9CNID</name>
<dbReference type="Pfam" id="PF01163">
    <property type="entry name" value="RIO1"/>
    <property type="match status" value="1"/>
</dbReference>
<keyword evidence="11" id="KW-0547">Nucleotide-binding</keyword>
<comment type="catalytic activity">
    <reaction evidence="16">
        <text>L-seryl-[protein] + ATP = O-phospho-L-seryl-[protein] + ADP + H(+)</text>
        <dbReference type="Rhea" id="RHEA:17989"/>
        <dbReference type="Rhea" id="RHEA-COMP:9863"/>
        <dbReference type="Rhea" id="RHEA-COMP:11604"/>
        <dbReference type="ChEBI" id="CHEBI:15378"/>
        <dbReference type="ChEBI" id="CHEBI:29999"/>
        <dbReference type="ChEBI" id="CHEBI:30616"/>
        <dbReference type="ChEBI" id="CHEBI:83421"/>
        <dbReference type="ChEBI" id="CHEBI:456216"/>
        <dbReference type="EC" id="2.7.11.1"/>
    </reaction>
</comment>
<organism evidence="23 24">
    <name type="scientific">Clytia hemisphaerica</name>
    <dbReference type="NCBI Taxonomy" id="252671"/>
    <lineage>
        <taxon>Eukaryota</taxon>
        <taxon>Metazoa</taxon>
        <taxon>Cnidaria</taxon>
        <taxon>Hydrozoa</taxon>
        <taxon>Hydroidolina</taxon>
        <taxon>Leptothecata</taxon>
        <taxon>Obeliida</taxon>
        <taxon>Clytiidae</taxon>
        <taxon>Clytia</taxon>
    </lineage>
</organism>
<proteinExistence type="inferred from homology"/>
<keyword evidence="8" id="KW-0597">Phosphoprotein</keyword>
<keyword evidence="10" id="KW-0479">Metal-binding</keyword>
<evidence type="ECO:0000256" key="8">
    <source>
        <dbReference type="ARBA" id="ARBA00022553"/>
    </source>
</evidence>
<evidence type="ECO:0000256" key="5">
    <source>
        <dbReference type="ARBA" id="ARBA00022490"/>
    </source>
</evidence>
<dbReference type="FunFam" id="1.10.510.10:FF:000307">
    <property type="entry name" value="Serine/threonine-protein kinase RIO2"/>
    <property type="match status" value="1"/>
</dbReference>
<evidence type="ECO:0000256" key="13">
    <source>
        <dbReference type="ARBA" id="ARBA00022840"/>
    </source>
</evidence>
<evidence type="ECO:0000256" key="19">
    <source>
        <dbReference type="ARBA" id="ARBA00068837"/>
    </source>
</evidence>
<comment type="subunit">
    <text evidence="17">Associated with late 40S pre-ribosomal particles. Interacts with PLK1 (via its N-terminus).</text>
</comment>
<dbReference type="GeneID" id="136806562"/>
<dbReference type="PANTHER" id="PTHR45852:SF1">
    <property type="entry name" value="SERINE_THREONINE-PROTEIN KINASE RIO2"/>
    <property type="match status" value="1"/>
</dbReference>
<dbReference type="OrthoDB" id="10258631at2759"/>
<evidence type="ECO:0000256" key="4">
    <source>
        <dbReference type="ARBA" id="ARBA00012513"/>
    </source>
</evidence>
<dbReference type="GO" id="GO:0005524">
    <property type="term" value="F:ATP binding"/>
    <property type="evidence" value="ECO:0007669"/>
    <property type="project" value="UniProtKB-KW"/>
</dbReference>
<keyword evidence="24" id="KW-1185">Reference proteome</keyword>
<evidence type="ECO:0000313" key="24">
    <source>
        <dbReference type="Proteomes" id="UP000594262"/>
    </source>
</evidence>
<dbReference type="Gene3D" id="1.10.510.10">
    <property type="entry name" value="Transferase(Phosphotransferase) domain 1"/>
    <property type="match status" value="1"/>
</dbReference>
<dbReference type="SUPFAM" id="SSF56112">
    <property type="entry name" value="Protein kinase-like (PK-like)"/>
    <property type="match status" value="1"/>
</dbReference>
<dbReference type="InterPro" id="IPR030484">
    <property type="entry name" value="Rio2"/>
</dbReference>
<dbReference type="InterPro" id="IPR018934">
    <property type="entry name" value="RIO_dom"/>
</dbReference>
<feature type="region of interest" description="Disordered" evidence="21">
    <location>
        <begin position="439"/>
        <end position="471"/>
    </location>
</feature>
<dbReference type="InterPro" id="IPR011009">
    <property type="entry name" value="Kinase-like_dom_sf"/>
</dbReference>
<dbReference type="Gene3D" id="3.30.200.20">
    <property type="entry name" value="Phosphorylase Kinase, domain 1"/>
    <property type="match status" value="1"/>
</dbReference>
<reference evidence="23" key="1">
    <citation type="submission" date="2021-01" db="UniProtKB">
        <authorList>
            <consortium name="EnsemblMetazoa"/>
        </authorList>
    </citation>
    <scope>IDENTIFICATION</scope>
</reference>
<evidence type="ECO:0000256" key="6">
    <source>
        <dbReference type="ARBA" id="ARBA00022517"/>
    </source>
</evidence>
<keyword evidence="12" id="KW-0418">Kinase</keyword>
<dbReference type="RefSeq" id="XP_066919249.1">
    <property type="nucleotide sequence ID" value="XM_067063148.1"/>
</dbReference>
<keyword evidence="5" id="KW-0963">Cytoplasm</keyword>
<protein>
    <recommendedName>
        <fullName evidence="18">Serine/threonine-protein kinase RIO2</fullName>
        <ecNumber evidence="4">2.7.11.1</ecNumber>
    </recommendedName>
    <alternativeName>
        <fullName evidence="20">RIO kinase 2</fullName>
    </alternativeName>
    <alternativeName>
        <fullName evidence="19">Serine/threonine-protein kinase rio2</fullName>
    </alternativeName>
</protein>
<comment type="cofactor">
    <cofactor evidence="1">
        <name>Mg(2+)</name>
        <dbReference type="ChEBI" id="CHEBI:18420"/>
    </cofactor>
</comment>
<dbReference type="FunFam" id="1.10.10.10:FF:000053">
    <property type="entry name" value="Serine/threonine-protein kinase RIO2"/>
    <property type="match status" value="1"/>
</dbReference>
<evidence type="ECO:0000256" key="17">
    <source>
        <dbReference type="ARBA" id="ARBA00064676"/>
    </source>
</evidence>
<evidence type="ECO:0000256" key="21">
    <source>
        <dbReference type="SAM" id="MobiDB-lite"/>
    </source>
</evidence>
<evidence type="ECO:0000256" key="16">
    <source>
        <dbReference type="ARBA" id="ARBA00048679"/>
    </source>
</evidence>
<dbReference type="AlphaFoldDB" id="A0A7M5X5S5"/>
<feature type="compositionally biased region" description="Basic residues" evidence="21">
    <location>
        <begin position="441"/>
        <end position="459"/>
    </location>
</feature>
<dbReference type="EC" id="2.7.11.1" evidence="4"/>
<comment type="subcellular location">
    <subcellularLocation>
        <location evidence="2">Cytoplasm</location>
    </subcellularLocation>
</comment>
<comment type="catalytic activity">
    <reaction evidence="15">
        <text>L-threonyl-[protein] + ATP = O-phospho-L-threonyl-[protein] + ADP + H(+)</text>
        <dbReference type="Rhea" id="RHEA:46608"/>
        <dbReference type="Rhea" id="RHEA-COMP:11060"/>
        <dbReference type="Rhea" id="RHEA-COMP:11605"/>
        <dbReference type="ChEBI" id="CHEBI:15378"/>
        <dbReference type="ChEBI" id="CHEBI:30013"/>
        <dbReference type="ChEBI" id="CHEBI:30616"/>
        <dbReference type="ChEBI" id="CHEBI:61977"/>
        <dbReference type="ChEBI" id="CHEBI:456216"/>
        <dbReference type="EC" id="2.7.11.1"/>
    </reaction>
</comment>
<dbReference type="GO" id="GO:0005634">
    <property type="term" value="C:nucleus"/>
    <property type="evidence" value="ECO:0007669"/>
    <property type="project" value="TreeGrafter"/>
</dbReference>
<sequence length="481" mass="55821">MVKVNVTLLRYMSQEDFRVLTAVEMGMKNHETVPTALVSQIASLKHGGCHKVLKELVKNKLLVYDNNRNGSGYRLSYPGYDYLALKALSARDVVYSVGNQIGVGKESDIYIVADEEGVQYAMKLHRLGRTSFRKIKEKRDYHKHRNNASWLYLSRIAAAKEFAFMKVLYDNGYPVPRPVDFNRHCVIMELVDAFPLYHVNELKNPGQIYSDCMDLIDRLASFGFVHCDFNEFNLLINNEGEVIVIDFPQMVSIDHINAPMYFDRDVQCIRDFFNRKYGFESKYYPKYDDIKRKYDLDVQISASGCTKTQKSSGERRRENSDGDEDDEFEKFADGLRHKGISQKDDEDGSEASDTEEELEQSESESEQEDEIESESIKDQNEEELVDEIDEDLEDLRIDNKDNKPFRDNHPKQKDDVTSGQNNNVTIVKKKKNFTEADIREKMKKHVSKTKKDQHRRRVKKGEASVATKQKNENKFVIKDSW</sequence>
<dbReference type="EnsemblMetazoa" id="CLYHEMT017651.1">
    <property type="protein sequence ID" value="CLYHEMP017651.1"/>
    <property type="gene ID" value="CLYHEMG017651"/>
</dbReference>
<evidence type="ECO:0000256" key="3">
    <source>
        <dbReference type="ARBA" id="ARBA00009196"/>
    </source>
</evidence>
<keyword evidence="7" id="KW-0723">Serine/threonine-protein kinase</keyword>
<dbReference type="CDD" id="cd05144">
    <property type="entry name" value="RIO2_C"/>
    <property type="match status" value="1"/>
</dbReference>
<dbReference type="Pfam" id="PF09202">
    <property type="entry name" value="Rio2_N"/>
    <property type="match status" value="1"/>
</dbReference>
<evidence type="ECO:0000259" key="22">
    <source>
        <dbReference type="SMART" id="SM00090"/>
    </source>
</evidence>
<evidence type="ECO:0000256" key="2">
    <source>
        <dbReference type="ARBA" id="ARBA00004496"/>
    </source>
</evidence>
<dbReference type="InterPro" id="IPR036390">
    <property type="entry name" value="WH_DNA-bd_sf"/>
</dbReference>
<evidence type="ECO:0000256" key="11">
    <source>
        <dbReference type="ARBA" id="ARBA00022741"/>
    </source>
</evidence>
<evidence type="ECO:0000256" key="12">
    <source>
        <dbReference type="ARBA" id="ARBA00022777"/>
    </source>
</evidence>
<dbReference type="Proteomes" id="UP000594262">
    <property type="component" value="Unplaced"/>
</dbReference>
<dbReference type="GO" id="GO:0030490">
    <property type="term" value="P:maturation of SSU-rRNA"/>
    <property type="evidence" value="ECO:0007669"/>
    <property type="project" value="TreeGrafter"/>
</dbReference>
<keyword evidence="6" id="KW-0690">Ribosome biogenesis</keyword>
<dbReference type="GO" id="GO:0004674">
    <property type="term" value="F:protein serine/threonine kinase activity"/>
    <property type="evidence" value="ECO:0007669"/>
    <property type="project" value="UniProtKB-KW"/>
</dbReference>
<dbReference type="InterPro" id="IPR015285">
    <property type="entry name" value="RIO2_wHTH_N"/>
</dbReference>
<feature type="region of interest" description="Disordered" evidence="21">
    <location>
        <begin position="305"/>
        <end position="424"/>
    </location>
</feature>
<dbReference type="InterPro" id="IPR000687">
    <property type="entry name" value="RIO_kinase"/>
</dbReference>
<evidence type="ECO:0000256" key="9">
    <source>
        <dbReference type="ARBA" id="ARBA00022679"/>
    </source>
</evidence>
<feature type="domain" description="RIO kinase" evidence="22">
    <location>
        <begin position="66"/>
        <end position="292"/>
    </location>
</feature>
<feature type="compositionally biased region" description="Basic and acidic residues" evidence="21">
    <location>
        <begin position="394"/>
        <end position="416"/>
    </location>
</feature>
<evidence type="ECO:0000313" key="23">
    <source>
        <dbReference type="EnsemblMetazoa" id="CLYHEMP017651.1"/>
    </source>
</evidence>
<evidence type="ECO:0000256" key="14">
    <source>
        <dbReference type="ARBA" id="ARBA00022842"/>
    </source>
</evidence>
<dbReference type="GO" id="GO:0005829">
    <property type="term" value="C:cytosol"/>
    <property type="evidence" value="ECO:0007669"/>
    <property type="project" value="TreeGrafter"/>
</dbReference>
<evidence type="ECO:0000256" key="7">
    <source>
        <dbReference type="ARBA" id="ARBA00022527"/>
    </source>
</evidence>
<dbReference type="SMART" id="SM00090">
    <property type="entry name" value="RIO"/>
    <property type="match status" value="1"/>
</dbReference>
<feature type="compositionally biased region" description="Acidic residues" evidence="21">
    <location>
        <begin position="344"/>
        <end position="373"/>
    </location>
</feature>
<accession>A0A7M5X5S5</accession>
<dbReference type="FunFam" id="3.30.200.20:FF:000052">
    <property type="entry name" value="Serine/threonine-protein kinase RIO2"/>
    <property type="match status" value="1"/>
</dbReference>
<evidence type="ECO:0000256" key="1">
    <source>
        <dbReference type="ARBA" id="ARBA00001946"/>
    </source>
</evidence>
<evidence type="ECO:0000256" key="10">
    <source>
        <dbReference type="ARBA" id="ARBA00022723"/>
    </source>
</evidence>
<dbReference type="InterPro" id="IPR036388">
    <property type="entry name" value="WH-like_DNA-bd_sf"/>
</dbReference>
<dbReference type="GO" id="GO:0030688">
    <property type="term" value="C:preribosome, small subunit precursor"/>
    <property type="evidence" value="ECO:0007669"/>
    <property type="project" value="TreeGrafter"/>
</dbReference>
<dbReference type="Gene3D" id="1.10.10.10">
    <property type="entry name" value="Winged helix-like DNA-binding domain superfamily/Winged helix DNA-binding domain"/>
    <property type="match status" value="1"/>
</dbReference>
<dbReference type="PANTHER" id="PTHR45852">
    <property type="entry name" value="SER/THR-PROTEIN KINASE RIO2"/>
    <property type="match status" value="1"/>
</dbReference>
<evidence type="ECO:0000256" key="15">
    <source>
        <dbReference type="ARBA" id="ARBA00047899"/>
    </source>
</evidence>
<keyword evidence="13" id="KW-0067">ATP-binding</keyword>
<keyword evidence="9" id="KW-0808">Transferase</keyword>
<comment type="similarity">
    <text evidence="3">Belongs to the protein kinase superfamily. RIO-type Ser/Thr kinase family.</text>
</comment>
<evidence type="ECO:0000256" key="18">
    <source>
        <dbReference type="ARBA" id="ARBA00068353"/>
    </source>
</evidence>
<keyword evidence="14" id="KW-0460">Magnesium</keyword>
<evidence type="ECO:0000256" key="20">
    <source>
        <dbReference type="ARBA" id="ARBA00076005"/>
    </source>
</evidence>